<sequence length="676" mass="75482">MKNIQLVRYLKVVMLLISNMIFVISCFPPVVEDKSDMFYTISDPNVQSIINAQDRRLTDSIIPYLSHQKALYRKLAADALGSFQDSLAIPHLIGLLHDDQELVRQAAVFSLGQIGHKNAERDLINAFIGVDSTGPFMKTNSMILEALGKSGTDSSMNLICKIKGYTPKDTLLLYGQMCALYRFGMRSMFCPEGLALLIEIATHNQYPESSRLMAAHSLQRFKNLDLAKYFDVLKSACIDEKNVNIRMCLILATSRIGSPATLTLLEDLYSRGLDVRIQSNIIRGLQHFGGGSASHLALRAVQNPSAQVSLLGAQYLVDHGTELNEDEMTSLALQRGLSWQAKALLYEALLVHIPKYKVLTRRDIINAIKNQIQKSQSPYEKGAYIKSLRNEVLELPYLISLGGKNAPFIVKTIVTECIESILKNKTFGLYYKGSKNPIYSMVSEYFNEQCNSGNVGSLAVIASIFRSETGLLKYYFKPDSMFGIAKNVLKLPRDIETYNEIETTLAKMNHTKYEVKKVAYNHPIDWQKLIKLKDTINVIITTDKGALYLELYPKLASGSVANFITLIQESFFNDKFIHRVVPNFVIQAGCPRGDGYGGLDYTIRTEINSSINFQGEGLVGMASAGPDTECSQFFITYSPTPHLDGKYTIFGKMTKGMEVLMAINQGDKIIDVKVSN</sequence>
<dbReference type="PANTHER" id="PTHR45625">
    <property type="entry name" value="PEPTIDYL-PROLYL CIS-TRANS ISOMERASE-RELATED"/>
    <property type="match status" value="1"/>
</dbReference>
<dbReference type="InterPro" id="IPR044666">
    <property type="entry name" value="Cyclophilin_A-like"/>
</dbReference>
<dbReference type="PRINTS" id="PR00153">
    <property type="entry name" value="CSAPPISMRASE"/>
</dbReference>
<dbReference type="CDD" id="cd00317">
    <property type="entry name" value="cyclophilin"/>
    <property type="match status" value="1"/>
</dbReference>
<dbReference type="InterPro" id="IPR029000">
    <property type="entry name" value="Cyclophilin-like_dom_sf"/>
</dbReference>
<dbReference type="GO" id="GO:0003755">
    <property type="term" value="F:peptidyl-prolyl cis-trans isomerase activity"/>
    <property type="evidence" value="ECO:0007669"/>
    <property type="project" value="UniProtKB-KW"/>
</dbReference>
<comment type="caution">
    <text evidence="6">The sequence shown here is derived from an EMBL/GenBank/DDBJ whole genome shotgun (WGS) entry which is preliminary data.</text>
</comment>
<dbReference type="AlphaFoldDB" id="A0A9D7XIS3"/>
<name>A0A9D7XIS3_9BACT</name>
<dbReference type="PROSITE" id="PS51257">
    <property type="entry name" value="PROKAR_LIPOPROTEIN"/>
    <property type="match status" value="1"/>
</dbReference>
<keyword evidence="4" id="KW-0812">Transmembrane</keyword>
<accession>A0A9D7XIS3</accession>
<dbReference type="Gene3D" id="2.40.100.10">
    <property type="entry name" value="Cyclophilin-like"/>
    <property type="match status" value="1"/>
</dbReference>
<dbReference type="InterPro" id="IPR016024">
    <property type="entry name" value="ARM-type_fold"/>
</dbReference>
<evidence type="ECO:0000313" key="6">
    <source>
        <dbReference type="EMBL" id="MBK9718978.1"/>
    </source>
</evidence>
<dbReference type="InterPro" id="IPR002130">
    <property type="entry name" value="Cyclophilin-type_PPIase_dom"/>
</dbReference>
<dbReference type="Gene3D" id="1.25.10.10">
    <property type="entry name" value="Leucine-rich Repeat Variant"/>
    <property type="match status" value="1"/>
</dbReference>
<evidence type="ECO:0000256" key="3">
    <source>
        <dbReference type="ARBA" id="ARBA00023235"/>
    </source>
</evidence>
<dbReference type="Pfam" id="PF00160">
    <property type="entry name" value="Pro_isomerase"/>
    <property type="match status" value="1"/>
</dbReference>
<dbReference type="InterPro" id="IPR004155">
    <property type="entry name" value="PBS_lyase_HEAT"/>
</dbReference>
<keyword evidence="4" id="KW-0472">Membrane</keyword>
<dbReference type="PANTHER" id="PTHR45625:SF4">
    <property type="entry name" value="PEPTIDYLPROLYL ISOMERASE DOMAIN AND WD REPEAT-CONTAINING PROTEIN 1"/>
    <property type="match status" value="1"/>
</dbReference>
<evidence type="ECO:0000256" key="1">
    <source>
        <dbReference type="ARBA" id="ARBA00013194"/>
    </source>
</evidence>
<dbReference type="PROSITE" id="PS50072">
    <property type="entry name" value="CSA_PPIASE_2"/>
    <property type="match status" value="1"/>
</dbReference>
<dbReference type="EC" id="5.2.1.8" evidence="1"/>
<feature type="transmembrane region" description="Helical" evidence="4">
    <location>
        <begin position="12"/>
        <end position="31"/>
    </location>
</feature>
<keyword evidence="3 6" id="KW-0413">Isomerase</keyword>
<evidence type="ECO:0000256" key="4">
    <source>
        <dbReference type="SAM" id="Phobius"/>
    </source>
</evidence>
<dbReference type="SUPFAM" id="SSF48371">
    <property type="entry name" value="ARM repeat"/>
    <property type="match status" value="1"/>
</dbReference>
<dbReference type="EMBL" id="JADKFW010000014">
    <property type="protein sequence ID" value="MBK9718978.1"/>
    <property type="molecule type" value="Genomic_DNA"/>
</dbReference>
<proteinExistence type="predicted"/>
<protein>
    <recommendedName>
        <fullName evidence="1">peptidylprolyl isomerase</fullName>
        <ecNumber evidence="1">5.2.1.8</ecNumber>
    </recommendedName>
</protein>
<evidence type="ECO:0000313" key="7">
    <source>
        <dbReference type="Proteomes" id="UP000808349"/>
    </source>
</evidence>
<evidence type="ECO:0000256" key="2">
    <source>
        <dbReference type="ARBA" id="ARBA00023110"/>
    </source>
</evidence>
<evidence type="ECO:0000259" key="5">
    <source>
        <dbReference type="PROSITE" id="PS50072"/>
    </source>
</evidence>
<dbReference type="SUPFAM" id="SSF50891">
    <property type="entry name" value="Cyclophilin-like"/>
    <property type="match status" value="1"/>
</dbReference>
<dbReference type="SMART" id="SM00567">
    <property type="entry name" value="EZ_HEAT"/>
    <property type="match status" value="2"/>
</dbReference>
<dbReference type="Proteomes" id="UP000808349">
    <property type="component" value="Unassembled WGS sequence"/>
</dbReference>
<reference evidence="6 7" key="1">
    <citation type="submission" date="2020-10" db="EMBL/GenBank/DDBJ databases">
        <title>Connecting structure to function with the recovery of over 1000 high-quality activated sludge metagenome-assembled genomes encoding full-length rRNA genes using long-read sequencing.</title>
        <authorList>
            <person name="Singleton C.M."/>
            <person name="Petriglieri F."/>
            <person name="Kristensen J.M."/>
            <person name="Kirkegaard R.H."/>
            <person name="Michaelsen T.Y."/>
            <person name="Andersen M.H."/>
            <person name="Karst S.M."/>
            <person name="Dueholm M.S."/>
            <person name="Nielsen P.H."/>
            <person name="Albertsen M."/>
        </authorList>
    </citation>
    <scope>NUCLEOTIDE SEQUENCE [LARGE SCALE GENOMIC DNA]</scope>
    <source>
        <strain evidence="6">Ribe_18-Q3-R11-54_BAT3C.373</strain>
    </source>
</reference>
<dbReference type="Pfam" id="PF13646">
    <property type="entry name" value="HEAT_2"/>
    <property type="match status" value="1"/>
</dbReference>
<gene>
    <name evidence="6" type="ORF">IPO85_15985</name>
</gene>
<keyword evidence="4" id="KW-1133">Transmembrane helix</keyword>
<dbReference type="InterPro" id="IPR011989">
    <property type="entry name" value="ARM-like"/>
</dbReference>
<keyword evidence="2" id="KW-0697">Rotamase</keyword>
<organism evidence="6 7">
    <name type="scientific">Candidatus Defluviibacterium haderslevense</name>
    <dbReference type="NCBI Taxonomy" id="2981993"/>
    <lineage>
        <taxon>Bacteria</taxon>
        <taxon>Pseudomonadati</taxon>
        <taxon>Bacteroidota</taxon>
        <taxon>Saprospiria</taxon>
        <taxon>Saprospirales</taxon>
        <taxon>Saprospiraceae</taxon>
        <taxon>Candidatus Defluviibacterium</taxon>
    </lineage>
</organism>
<feature type="domain" description="PPIase cyclophilin-type" evidence="5">
    <location>
        <begin position="545"/>
        <end position="665"/>
    </location>
</feature>